<evidence type="ECO:0000259" key="2">
    <source>
        <dbReference type="Pfam" id="PF25164"/>
    </source>
</evidence>
<dbReference type="RefSeq" id="WP_379562480.1">
    <property type="nucleotide sequence ID" value="NZ_JBHUMX010000038.1"/>
</dbReference>
<gene>
    <name evidence="4" type="ORF">ACFSUN_12960</name>
</gene>
<dbReference type="Pfam" id="PF25166">
    <property type="entry name" value="CoiA_C"/>
    <property type="match status" value="1"/>
</dbReference>
<feature type="domain" description="Competence protein CoiA C-terminal" evidence="3">
    <location>
        <begin position="236"/>
        <end position="376"/>
    </location>
</feature>
<protein>
    <submittedName>
        <fullName evidence="4">Competence protein CoiA</fullName>
    </submittedName>
</protein>
<feature type="domain" description="Competence protein CoiA-like N-terminal" evidence="2">
    <location>
        <begin position="17"/>
        <end position="63"/>
    </location>
</feature>
<dbReference type="PIRSF" id="PIRSF007487">
    <property type="entry name" value="Competence-induced_CoiA_bac"/>
    <property type="match status" value="1"/>
</dbReference>
<comment type="caution">
    <text evidence="4">The sequence shown here is derived from an EMBL/GenBank/DDBJ whole genome shotgun (WGS) entry which is preliminary data.</text>
</comment>
<dbReference type="Proteomes" id="UP001597451">
    <property type="component" value="Unassembled WGS sequence"/>
</dbReference>
<sequence>MLQAKSSEGKLITLATLTPVELQKLKLEKKQFTCPVCGNRVIVKAGLRVIPHFAHKQTDSCLASKQGEGAYHENGKLLLYQWLKSQQLQVKLEPYLPDIQQRPDILVSINNKTIAIEYQCARISPEIIQERNQGYQRAGIIPIWMMGEKLLKRKSIFQFKLDSFLQYFIHQFSTTLKPTLYFFCPYTTQLITIADIYSMGNGLAYGVFHVQKLSSVSFPHLFHYRGFLESELWRLWNKEKARFRLKPINQRGSDFKWHKWLYEHGCHRDYLPSIIHLPIQAQIFMKAPLWQWQSRVFLEKIAPLNVGSSISLTKLTSFISHFVYDGSAFPLIKPFHNPIEEYMDLLCKFGFFEKKNEKLYRKIRSTPLYSSLEDSIKGDQKLVLQICR</sequence>
<evidence type="ECO:0000259" key="1">
    <source>
        <dbReference type="Pfam" id="PF06054"/>
    </source>
</evidence>
<evidence type="ECO:0000313" key="4">
    <source>
        <dbReference type="EMBL" id="MFD2629690.1"/>
    </source>
</evidence>
<dbReference type="Pfam" id="PF25164">
    <property type="entry name" value="CoiA_N"/>
    <property type="match status" value="1"/>
</dbReference>
<dbReference type="InterPro" id="IPR057253">
    <property type="entry name" value="CoiA-like_N"/>
</dbReference>
<keyword evidence="5" id="KW-1185">Reference proteome</keyword>
<proteinExistence type="predicted"/>
<evidence type="ECO:0000313" key="5">
    <source>
        <dbReference type="Proteomes" id="UP001597451"/>
    </source>
</evidence>
<reference evidence="5" key="1">
    <citation type="journal article" date="2019" name="Int. J. Syst. Evol. Microbiol.">
        <title>The Global Catalogue of Microorganisms (GCM) 10K type strain sequencing project: providing services to taxonomists for standard genome sequencing and annotation.</title>
        <authorList>
            <consortium name="The Broad Institute Genomics Platform"/>
            <consortium name="The Broad Institute Genome Sequencing Center for Infectious Disease"/>
            <person name="Wu L."/>
            <person name="Ma J."/>
        </authorList>
    </citation>
    <scope>NUCLEOTIDE SEQUENCE [LARGE SCALE GENOMIC DNA]</scope>
    <source>
        <strain evidence="5">TISTR 1858</strain>
    </source>
</reference>
<name>A0ABW5Q2R9_9BACI</name>
<dbReference type="Pfam" id="PF06054">
    <property type="entry name" value="CoiA_nuc"/>
    <property type="match status" value="1"/>
</dbReference>
<dbReference type="InterPro" id="IPR057252">
    <property type="entry name" value="CoiA_C"/>
</dbReference>
<dbReference type="InterPro" id="IPR021176">
    <property type="entry name" value="Competence-induced_CoiA"/>
</dbReference>
<accession>A0ABW5Q2R9</accession>
<dbReference type="InterPro" id="IPR010330">
    <property type="entry name" value="CoiA_nuc"/>
</dbReference>
<evidence type="ECO:0000259" key="3">
    <source>
        <dbReference type="Pfam" id="PF25166"/>
    </source>
</evidence>
<dbReference type="EMBL" id="JBHUMX010000038">
    <property type="protein sequence ID" value="MFD2629690.1"/>
    <property type="molecule type" value="Genomic_DNA"/>
</dbReference>
<organism evidence="4 5">
    <name type="scientific">Oceanobacillus kapialis</name>
    <dbReference type="NCBI Taxonomy" id="481353"/>
    <lineage>
        <taxon>Bacteria</taxon>
        <taxon>Bacillati</taxon>
        <taxon>Bacillota</taxon>
        <taxon>Bacilli</taxon>
        <taxon>Bacillales</taxon>
        <taxon>Bacillaceae</taxon>
        <taxon>Oceanobacillus</taxon>
    </lineage>
</organism>
<feature type="domain" description="Competence protein CoiA nuclease-like" evidence="1">
    <location>
        <begin position="68"/>
        <end position="224"/>
    </location>
</feature>